<comment type="caution">
    <text evidence="1">The sequence shown here is derived from an EMBL/GenBank/DDBJ whole genome shotgun (WGS) entry which is preliminary data.</text>
</comment>
<protein>
    <submittedName>
        <fullName evidence="1">Uncharacterized protein</fullName>
    </submittedName>
</protein>
<evidence type="ECO:0000313" key="2">
    <source>
        <dbReference type="Proteomes" id="UP000178197"/>
    </source>
</evidence>
<evidence type="ECO:0000313" key="1">
    <source>
        <dbReference type="EMBL" id="OGN11643.1"/>
    </source>
</evidence>
<organism evidence="1 2">
    <name type="scientific">Candidatus Yanofskybacteria bacterium RIFCSPHIGHO2_02_FULL_43_15c</name>
    <dbReference type="NCBI Taxonomy" id="1802679"/>
    <lineage>
        <taxon>Bacteria</taxon>
        <taxon>Candidatus Yanofskyibacteriota</taxon>
    </lineage>
</organism>
<dbReference type="AlphaFoldDB" id="A0A1F8FES0"/>
<name>A0A1F8FES0_9BACT</name>
<dbReference type="EMBL" id="MGJT01000029">
    <property type="protein sequence ID" value="OGN11643.1"/>
    <property type="molecule type" value="Genomic_DNA"/>
</dbReference>
<reference evidence="1 2" key="1">
    <citation type="journal article" date="2016" name="Nat. Commun.">
        <title>Thousands of microbial genomes shed light on interconnected biogeochemical processes in an aquifer system.</title>
        <authorList>
            <person name="Anantharaman K."/>
            <person name="Brown C.T."/>
            <person name="Hug L.A."/>
            <person name="Sharon I."/>
            <person name="Castelle C.J."/>
            <person name="Probst A.J."/>
            <person name="Thomas B.C."/>
            <person name="Singh A."/>
            <person name="Wilkins M.J."/>
            <person name="Karaoz U."/>
            <person name="Brodie E.L."/>
            <person name="Williams K.H."/>
            <person name="Hubbard S.S."/>
            <person name="Banfield J.F."/>
        </authorList>
    </citation>
    <scope>NUCLEOTIDE SEQUENCE [LARGE SCALE GENOMIC DNA]</scope>
</reference>
<accession>A0A1F8FES0</accession>
<sequence length="85" mass="9666">MFSLEIVFEKTNSISLVIKRGTRTIDRAGLSFERNLEQVLIVGLDKILNKNRMSLLSLKRVRITGKVRKDSLSYQIAQAFKKALG</sequence>
<gene>
    <name evidence="1" type="ORF">A3C71_00840</name>
</gene>
<dbReference type="Proteomes" id="UP000178197">
    <property type="component" value="Unassembled WGS sequence"/>
</dbReference>
<proteinExistence type="predicted"/>